<gene>
    <name evidence="2" type="ORF">Vau01_085910</name>
</gene>
<dbReference type="Pfam" id="PF14243">
    <property type="entry name" value="R2K_3"/>
    <property type="match status" value="1"/>
</dbReference>
<dbReference type="AlphaFoldDB" id="A0A8J4E3N8"/>
<keyword evidence="3" id="KW-1185">Reference proteome</keyword>
<dbReference type="InterPro" id="IPR025643">
    <property type="entry name" value="R2K_3"/>
</dbReference>
<proteinExistence type="predicted"/>
<dbReference type="EMBL" id="BOPG01000063">
    <property type="protein sequence ID" value="GIJ61075.1"/>
    <property type="molecule type" value="Genomic_DNA"/>
</dbReference>
<accession>A0A8J4E3N8</accession>
<sequence length="285" mass="30986">MIPADVIHPRRPDEHFADEARAARAAGLDVALVDHDALGTDGGAERAVRGIRTSGPAVYRGWMLRSKDYAAFAAALAQRDVVLRTGPDQYRKAHELPGWYAAMAGVTPSTVWTRGDDDAGFVRACGDLGPGAAVLRDYTKSMKHYWHEAAFIPDVADTAHATAVARRFRELRGDEFTGGFVLRRFERFVSAEARTWWVDGACRLVGAHPDTPDDIPPPDLDPAALAPLVAALRLPFVTVDLARRDDGVWRVIEVGDGQVSDRPTTIDPDDFVAAVAGPARVERAQ</sequence>
<organism evidence="2 3">
    <name type="scientific">Virgisporangium aurantiacum</name>
    <dbReference type="NCBI Taxonomy" id="175570"/>
    <lineage>
        <taxon>Bacteria</taxon>
        <taxon>Bacillati</taxon>
        <taxon>Actinomycetota</taxon>
        <taxon>Actinomycetes</taxon>
        <taxon>Micromonosporales</taxon>
        <taxon>Micromonosporaceae</taxon>
        <taxon>Virgisporangium</taxon>
    </lineage>
</organism>
<name>A0A8J4E3N8_9ACTN</name>
<evidence type="ECO:0000313" key="3">
    <source>
        <dbReference type="Proteomes" id="UP000612585"/>
    </source>
</evidence>
<feature type="domain" description="ATP-grasp" evidence="1">
    <location>
        <begin position="128"/>
        <end position="275"/>
    </location>
</feature>
<dbReference type="Proteomes" id="UP000612585">
    <property type="component" value="Unassembled WGS sequence"/>
</dbReference>
<evidence type="ECO:0000313" key="2">
    <source>
        <dbReference type="EMBL" id="GIJ61075.1"/>
    </source>
</evidence>
<comment type="caution">
    <text evidence="2">The sequence shown here is derived from an EMBL/GenBank/DDBJ whole genome shotgun (WGS) entry which is preliminary data.</text>
</comment>
<reference evidence="2" key="1">
    <citation type="submission" date="2021-01" db="EMBL/GenBank/DDBJ databases">
        <title>Whole genome shotgun sequence of Virgisporangium aurantiacum NBRC 16421.</title>
        <authorList>
            <person name="Komaki H."/>
            <person name="Tamura T."/>
        </authorList>
    </citation>
    <scope>NUCLEOTIDE SEQUENCE</scope>
    <source>
        <strain evidence="2">NBRC 16421</strain>
    </source>
</reference>
<protein>
    <recommendedName>
        <fullName evidence="1">ATP-grasp domain-containing protein</fullName>
    </recommendedName>
</protein>
<evidence type="ECO:0000259" key="1">
    <source>
        <dbReference type="Pfam" id="PF14243"/>
    </source>
</evidence>